<dbReference type="InterPro" id="IPR009683">
    <property type="entry name" value="Extensin-like_C"/>
</dbReference>
<dbReference type="OrthoDB" id="9809788at2"/>
<evidence type="ECO:0000256" key="1">
    <source>
        <dbReference type="SAM" id="MobiDB-lite"/>
    </source>
</evidence>
<keyword evidence="4" id="KW-1185">Reference proteome</keyword>
<dbReference type="AlphaFoldDB" id="A0A2U2J379"/>
<feature type="region of interest" description="Disordered" evidence="1">
    <location>
        <begin position="19"/>
        <end position="42"/>
    </location>
</feature>
<dbReference type="Pfam" id="PF06904">
    <property type="entry name" value="Extensin-like_C"/>
    <property type="match status" value="1"/>
</dbReference>
<organism evidence="3 4">
    <name type="scientific">Allosphingosinicella humi</name>
    <dbReference type="NCBI Taxonomy" id="2068657"/>
    <lineage>
        <taxon>Bacteria</taxon>
        <taxon>Pseudomonadati</taxon>
        <taxon>Pseudomonadota</taxon>
        <taxon>Alphaproteobacteria</taxon>
        <taxon>Sphingomonadales</taxon>
        <taxon>Sphingomonadaceae</taxon>
        <taxon>Allosphingosinicella</taxon>
    </lineage>
</organism>
<reference evidence="3 4" key="1">
    <citation type="submission" date="2018-05" db="EMBL/GenBank/DDBJ databases">
        <title>Genome of Sphingosinicella humi QZX222.</title>
        <authorList>
            <person name="Qiao Z."/>
            <person name="Wang G."/>
        </authorList>
    </citation>
    <scope>NUCLEOTIDE SEQUENCE [LARGE SCALE GENOMIC DNA]</scope>
    <source>
        <strain evidence="3 4">QZX222</strain>
    </source>
</reference>
<name>A0A2U2J379_9SPHN</name>
<sequence length="215" mass="23558">MGRRGLILATLLLAGCIPSSEPRRAEPSREEPRAARSDPDTRQCLADLSRERVRFEVLPDRNFGGGCSAIGAVQLLDIGTPTANLGAMTCPLAREYARWTRQAVQPAARSWLSSDVVKIESFGTYACRPVNGMAGGKLSEHGRANAVDISAFVLRDGRRITVLEGWNSDDDDVRAFLRAVHQAGCRRFGITLGPEANSLHHNHFHFDMGQGPYCR</sequence>
<evidence type="ECO:0000313" key="4">
    <source>
        <dbReference type="Proteomes" id="UP000245916"/>
    </source>
</evidence>
<comment type="caution">
    <text evidence="3">The sequence shown here is derived from an EMBL/GenBank/DDBJ whole genome shotgun (WGS) entry which is preliminary data.</text>
</comment>
<feature type="domain" description="Extensin-like C-terminal" evidence="2">
    <location>
        <begin position="43"/>
        <end position="215"/>
    </location>
</feature>
<gene>
    <name evidence="3" type="ORF">DF286_07865</name>
</gene>
<dbReference type="PROSITE" id="PS51257">
    <property type="entry name" value="PROKAR_LIPOPROTEIN"/>
    <property type="match status" value="1"/>
</dbReference>
<proteinExistence type="predicted"/>
<protein>
    <submittedName>
        <fullName evidence="3">Extensin</fullName>
    </submittedName>
</protein>
<feature type="compositionally biased region" description="Basic and acidic residues" evidence="1">
    <location>
        <begin position="21"/>
        <end position="41"/>
    </location>
</feature>
<dbReference type="Proteomes" id="UP000245916">
    <property type="component" value="Unassembled WGS sequence"/>
</dbReference>
<evidence type="ECO:0000313" key="3">
    <source>
        <dbReference type="EMBL" id="PWG02787.1"/>
    </source>
</evidence>
<dbReference type="EMBL" id="QFFF01000001">
    <property type="protein sequence ID" value="PWG02787.1"/>
    <property type="molecule type" value="Genomic_DNA"/>
</dbReference>
<evidence type="ECO:0000259" key="2">
    <source>
        <dbReference type="Pfam" id="PF06904"/>
    </source>
</evidence>
<accession>A0A2U2J379</accession>